<name>A0A2M9CPZ7_9CELL</name>
<reference evidence="1 2" key="1">
    <citation type="submission" date="2017-11" db="EMBL/GenBank/DDBJ databases">
        <title>Genomic Encyclopedia of Archaeal and Bacterial Type Strains, Phase II (KMG-II): From Individual Species to Whole Genera.</title>
        <authorList>
            <person name="Goeker M."/>
        </authorList>
    </citation>
    <scope>NUCLEOTIDE SEQUENCE [LARGE SCALE GENOMIC DNA]</scope>
    <source>
        <strain evidence="1 2">DSM 25478</strain>
    </source>
</reference>
<dbReference type="InterPro" id="IPR037479">
    <property type="entry name" value="Tauto_MSAD"/>
</dbReference>
<dbReference type="PANTHER" id="PTHR38460:SF1">
    <property type="entry name" value="TAUTOMERASE YOLI-RELATED"/>
    <property type="match status" value="1"/>
</dbReference>
<sequence length="128" mass="14167">MAQVKMFGRRSVWDGRQGEVSDAVHAALVRAWSLPEAKRFHRFLLLDDADLVVPSRGPGYLVVEVVCFPGRSREAKRALIAAMFDDVAPALGLDADDLEVVILESTRENWGIRGVSADELVLDYTVEV</sequence>
<accession>A0A2M9CPZ7</accession>
<dbReference type="AlphaFoldDB" id="A0A2M9CPZ7"/>
<dbReference type="InterPro" id="IPR014347">
    <property type="entry name" value="Tautomerase/MIF_sf"/>
</dbReference>
<dbReference type="Proteomes" id="UP000231693">
    <property type="component" value="Unassembled WGS sequence"/>
</dbReference>
<keyword evidence="1" id="KW-0670">Pyruvate</keyword>
<comment type="caution">
    <text evidence="1">The sequence shown here is derived from an EMBL/GenBank/DDBJ whole genome shotgun (WGS) entry which is preliminary data.</text>
</comment>
<dbReference type="SUPFAM" id="SSF55331">
    <property type="entry name" value="Tautomerase/MIF"/>
    <property type="match status" value="1"/>
</dbReference>
<protein>
    <submittedName>
        <fullName evidence="1">Phenylpyruvate tautomerase PptA (4-oxalocrotonate tautomerase family)</fullName>
    </submittedName>
</protein>
<evidence type="ECO:0000313" key="2">
    <source>
        <dbReference type="Proteomes" id="UP000231693"/>
    </source>
</evidence>
<proteinExistence type="predicted"/>
<dbReference type="RefSeq" id="WP_100422674.1">
    <property type="nucleotide sequence ID" value="NZ_BOOX01000002.1"/>
</dbReference>
<dbReference type="OrthoDB" id="9804765at2"/>
<keyword evidence="2" id="KW-1185">Reference proteome</keyword>
<organism evidence="1 2">
    <name type="scientific">Sediminihabitans luteus</name>
    <dbReference type="NCBI Taxonomy" id="1138585"/>
    <lineage>
        <taxon>Bacteria</taxon>
        <taxon>Bacillati</taxon>
        <taxon>Actinomycetota</taxon>
        <taxon>Actinomycetes</taxon>
        <taxon>Micrococcales</taxon>
        <taxon>Cellulomonadaceae</taxon>
        <taxon>Sediminihabitans</taxon>
    </lineage>
</organism>
<evidence type="ECO:0000313" key="1">
    <source>
        <dbReference type="EMBL" id="PJJ73996.1"/>
    </source>
</evidence>
<dbReference type="EMBL" id="PGFE01000002">
    <property type="protein sequence ID" value="PJJ73996.1"/>
    <property type="molecule type" value="Genomic_DNA"/>
</dbReference>
<dbReference type="Gene3D" id="3.30.429.10">
    <property type="entry name" value="Macrophage Migration Inhibitory Factor"/>
    <property type="match status" value="1"/>
</dbReference>
<gene>
    <name evidence="1" type="ORF">CLV28_1483</name>
</gene>
<dbReference type="Pfam" id="PF14552">
    <property type="entry name" value="Tautomerase_2"/>
    <property type="match status" value="1"/>
</dbReference>
<dbReference type="PANTHER" id="PTHR38460">
    <property type="entry name" value="TAUTOMERASE YOLI-RELATED"/>
    <property type="match status" value="1"/>
</dbReference>